<comment type="caution">
    <text evidence="12">The sequence shown here is derived from an EMBL/GenBank/DDBJ whole genome shotgun (WGS) entry which is preliminary data.</text>
</comment>
<comment type="similarity">
    <text evidence="2 8">Belongs to the protease inhibitor I16 (SSI) family.</text>
</comment>
<comment type="subcellular location">
    <subcellularLocation>
        <location evidence="1">Secreted</location>
    </subcellularLocation>
</comment>
<dbReference type="InterPro" id="IPR036819">
    <property type="entry name" value="Subtilisin_inhibitor-like_sf"/>
</dbReference>
<keyword evidence="13" id="KW-1185">Reference proteome</keyword>
<keyword evidence="4" id="KW-0964">Secreted</keyword>
<name>A0A3B0AH88_9ACTN</name>
<dbReference type="Pfam" id="PF00720">
    <property type="entry name" value="SSI"/>
    <property type="match status" value="1"/>
</dbReference>
<evidence type="ECO:0000256" key="1">
    <source>
        <dbReference type="ARBA" id="ARBA00004613"/>
    </source>
</evidence>
<sequence length="181" mass="19304">MRLRSTIVQVIPVMAAVVLTATPAAAGNCSVADLRISVSHAGINPRPSGERTDTLKCFPPGGTHAKPIAACDKLRQIDGDLDRLKSSTGNTGVVCTLQYEPVKVQIEGKLKNKKVHWTYTYGNPCLMRQAADNLFLLPPGFSCPGQEEHESRAVSPSGRGPHFFPSGPPHPGSSPNTVIPE</sequence>
<reference evidence="12 13" key="1">
    <citation type="journal article" date="2015" name="Antonie Van Leeuwenhoek">
        <title>Streptomyces klenkii sp. nov., isolated from deep marine sediment.</title>
        <authorList>
            <person name="Veyisoglu A."/>
            <person name="Sahin N."/>
        </authorList>
    </citation>
    <scope>NUCLEOTIDE SEQUENCE [LARGE SCALE GENOMIC DNA]</scope>
    <source>
        <strain evidence="12 13">KCTC 29202</strain>
    </source>
</reference>
<keyword evidence="5 8" id="KW-0646">Protease inhibitor</keyword>
<evidence type="ECO:0000256" key="7">
    <source>
        <dbReference type="ARBA" id="ARBA00023157"/>
    </source>
</evidence>
<protein>
    <recommendedName>
        <fullName evidence="11">Subtilisin inhibitor domain-containing protein</fullName>
    </recommendedName>
</protein>
<feature type="compositionally biased region" description="Low complexity" evidence="9">
    <location>
        <begin position="155"/>
        <end position="165"/>
    </location>
</feature>
<dbReference type="InterPro" id="IPR023549">
    <property type="entry name" value="Subtilisin_inhibitor"/>
</dbReference>
<feature type="domain" description="Subtilisin inhibitor" evidence="11">
    <location>
        <begin position="34"/>
        <end position="123"/>
    </location>
</feature>
<keyword evidence="10" id="KW-0732">Signal</keyword>
<gene>
    <name evidence="12" type="ORF">D7231_33865</name>
</gene>
<dbReference type="GO" id="GO:0005576">
    <property type="term" value="C:extracellular region"/>
    <property type="evidence" value="ECO:0007669"/>
    <property type="project" value="UniProtKB-SubCell"/>
</dbReference>
<dbReference type="SUPFAM" id="SSF55399">
    <property type="entry name" value="Subtilisin inhibitor"/>
    <property type="match status" value="1"/>
</dbReference>
<evidence type="ECO:0000259" key="11">
    <source>
        <dbReference type="Pfam" id="PF00720"/>
    </source>
</evidence>
<dbReference type="PROSITE" id="PS00999">
    <property type="entry name" value="SSI"/>
    <property type="match status" value="1"/>
</dbReference>
<evidence type="ECO:0000256" key="6">
    <source>
        <dbReference type="ARBA" id="ARBA00022900"/>
    </source>
</evidence>
<dbReference type="AlphaFoldDB" id="A0A3B0AH88"/>
<dbReference type="Proteomes" id="UP000270343">
    <property type="component" value="Unassembled WGS sequence"/>
</dbReference>
<comment type="subunit">
    <text evidence="3">Homodimer.</text>
</comment>
<proteinExistence type="inferred from homology"/>
<dbReference type="Gene3D" id="3.30.350.10">
    <property type="entry name" value="Subtilisin inhibitor-like"/>
    <property type="match status" value="1"/>
</dbReference>
<dbReference type="PRINTS" id="PR00294">
    <property type="entry name" value="SSBTLNINHBTR"/>
</dbReference>
<evidence type="ECO:0000256" key="10">
    <source>
        <dbReference type="SAM" id="SignalP"/>
    </source>
</evidence>
<dbReference type="GO" id="GO:0004867">
    <property type="term" value="F:serine-type endopeptidase inhibitor activity"/>
    <property type="evidence" value="ECO:0007669"/>
    <property type="project" value="UniProtKB-KW"/>
</dbReference>
<evidence type="ECO:0000256" key="9">
    <source>
        <dbReference type="SAM" id="MobiDB-lite"/>
    </source>
</evidence>
<organism evidence="12 13">
    <name type="scientific">Streptomyces klenkii</name>
    <dbReference type="NCBI Taxonomy" id="1420899"/>
    <lineage>
        <taxon>Bacteria</taxon>
        <taxon>Bacillati</taxon>
        <taxon>Actinomycetota</taxon>
        <taxon>Actinomycetes</taxon>
        <taxon>Kitasatosporales</taxon>
        <taxon>Streptomycetaceae</taxon>
        <taxon>Streptomyces</taxon>
    </lineage>
</organism>
<feature type="region of interest" description="Disordered" evidence="9">
    <location>
        <begin position="145"/>
        <end position="181"/>
    </location>
</feature>
<dbReference type="InterPro" id="IPR020054">
    <property type="entry name" value="Prot_inh_SSI_I16_CS"/>
</dbReference>
<evidence type="ECO:0000256" key="2">
    <source>
        <dbReference type="ARBA" id="ARBA00010472"/>
    </source>
</evidence>
<dbReference type="RefSeq" id="WP_120760063.1">
    <property type="nucleotide sequence ID" value="NZ_RBAM01000036.1"/>
</dbReference>
<evidence type="ECO:0000256" key="4">
    <source>
        <dbReference type="ARBA" id="ARBA00022525"/>
    </source>
</evidence>
<dbReference type="EMBL" id="RBAM01000036">
    <property type="protein sequence ID" value="RKN59989.1"/>
    <property type="molecule type" value="Genomic_DNA"/>
</dbReference>
<evidence type="ECO:0000256" key="5">
    <source>
        <dbReference type="ARBA" id="ARBA00022690"/>
    </source>
</evidence>
<feature type="chain" id="PRO_5017323050" description="Subtilisin inhibitor domain-containing protein" evidence="10">
    <location>
        <begin position="27"/>
        <end position="181"/>
    </location>
</feature>
<evidence type="ECO:0000313" key="12">
    <source>
        <dbReference type="EMBL" id="RKN59989.1"/>
    </source>
</evidence>
<evidence type="ECO:0000256" key="8">
    <source>
        <dbReference type="RuleBase" id="RU003471"/>
    </source>
</evidence>
<keyword evidence="7" id="KW-1015">Disulfide bond</keyword>
<dbReference type="InterPro" id="IPR000691">
    <property type="entry name" value="Prot_inh_I16_SSI"/>
</dbReference>
<accession>A0A3B0AH88</accession>
<evidence type="ECO:0000313" key="13">
    <source>
        <dbReference type="Proteomes" id="UP000270343"/>
    </source>
</evidence>
<keyword evidence="6 8" id="KW-0722">Serine protease inhibitor</keyword>
<feature type="signal peptide" evidence="10">
    <location>
        <begin position="1"/>
        <end position="26"/>
    </location>
</feature>
<evidence type="ECO:0000256" key="3">
    <source>
        <dbReference type="ARBA" id="ARBA00011738"/>
    </source>
</evidence>